<dbReference type="FunFam" id="2.60.40.1180:FF:000026">
    <property type="entry name" value="Solute carrier family 3 (amino acid transporter heavy chain), member 1"/>
    <property type="match status" value="1"/>
</dbReference>
<dbReference type="SUPFAM" id="SSF81606">
    <property type="entry name" value="PP2C-like"/>
    <property type="match status" value="1"/>
</dbReference>
<evidence type="ECO:0000256" key="33">
    <source>
        <dbReference type="ARBA" id="ARBA00068638"/>
    </source>
</evidence>
<evidence type="ECO:0000256" key="32">
    <source>
        <dbReference type="ARBA" id="ARBA00065584"/>
    </source>
</evidence>
<dbReference type="GO" id="GO:0006865">
    <property type="term" value="P:amino acid transport"/>
    <property type="evidence" value="ECO:0007669"/>
    <property type="project" value="UniProtKB-KW"/>
</dbReference>
<keyword evidence="8" id="KW-0813">Transport</keyword>
<evidence type="ECO:0000256" key="1">
    <source>
        <dbReference type="ARBA" id="ARBA00001936"/>
    </source>
</evidence>
<dbReference type="Gene3D" id="3.90.400.10">
    <property type="entry name" value="Oligo-1,6-glucosidase, Domain 2"/>
    <property type="match status" value="1"/>
</dbReference>
<evidence type="ECO:0000256" key="18">
    <source>
        <dbReference type="ARBA" id="ARBA00022843"/>
    </source>
</evidence>
<evidence type="ECO:0000256" key="27">
    <source>
        <dbReference type="ARBA" id="ARBA00023288"/>
    </source>
</evidence>
<dbReference type="STRING" id="885580.ENSFDAP00000011821"/>
<evidence type="ECO:0000256" key="2">
    <source>
        <dbReference type="ARBA" id="ARBA00001946"/>
    </source>
</evidence>
<dbReference type="PANTHER" id="PTHR10357:SF179">
    <property type="entry name" value="NEUTRAL AND BASIC AMINO ACID TRANSPORT PROTEIN RBAT"/>
    <property type="match status" value="1"/>
</dbReference>
<keyword evidence="18" id="KW-0832">Ubl conjugation</keyword>
<keyword evidence="17" id="KW-0460">Magnesium</keyword>
<dbReference type="InterPro" id="IPR000222">
    <property type="entry name" value="PP2C_BS"/>
</dbReference>
<evidence type="ECO:0000256" key="17">
    <source>
        <dbReference type="ARBA" id="ARBA00022842"/>
    </source>
</evidence>
<dbReference type="InterPro" id="IPR017853">
    <property type="entry name" value="GH"/>
</dbReference>
<organism evidence="44 45">
    <name type="scientific">Fukomys damarensis</name>
    <name type="common">Damaraland mole rat</name>
    <name type="synonym">Cryptomys damarensis</name>
    <dbReference type="NCBI Taxonomy" id="885580"/>
    <lineage>
        <taxon>Eukaryota</taxon>
        <taxon>Metazoa</taxon>
        <taxon>Chordata</taxon>
        <taxon>Craniata</taxon>
        <taxon>Vertebrata</taxon>
        <taxon>Euteleostomi</taxon>
        <taxon>Mammalia</taxon>
        <taxon>Eutheria</taxon>
        <taxon>Euarchontoglires</taxon>
        <taxon>Glires</taxon>
        <taxon>Rodentia</taxon>
        <taxon>Hystricomorpha</taxon>
        <taxon>Bathyergidae</taxon>
        <taxon>Fukomys</taxon>
    </lineage>
</organism>
<feature type="region of interest" description="Disordered" evidence="41">
    <location>
        <begin position="449"/>
        <end position="544"/>
    </location>
</feature>
<keyword evidence="11" id="KW-1017">Isopeptide bond</keyword>
<evidence type="ECO:0000256" key="25">
    <source>
        <dbReference type="ARBA" id="ARBA00023180"/>
    </source>
</evidence>
<sequence length="1163" mass="130840">MGAFLDKPKTEKHNAHGAGNGLRYGLSSMQGWRVEMEDAHTAVVGIPHGLEDWSFFAVYDGHAGSRVANYCSTHLLEHITTNEDFRATGKSGSALEPSVENVKNGIRTGFLKIDEYMRNFSDLRNGMDRSGSTAVGVMISPTHIYFINCGDSRAVLYRNGQVCFSTQDHKPCNPREKERIQNAGGSVMIQRVNGSLAVSRALGDYDYKCVDGKGPTEQLVSPEPEVYEILRAEEDEFIILACDGIWDVMSNEELCEFVKSRLEVSDDLENVCNWVVDTCLHKGSRDNMSIVLVCFSNAPKVSEEAVKKDSELDKHLESRVEEIMEKSGEEGMPDLAHVMRILSAENIPNLPPGGGLAGKRNVIEAVYSRLNPHRESDGASDEAEESGSQGKLVEALRQMRINHRGNYRQLLEEMLTSYRLAKVEGEESPADPAAAATSSNIDAGNLATMQESHTESESGLADLDSSNEDAGTKMSERHSEGLWPGALTEGKGKRGSIRMSVKGCQTNNGFVQSEDTPELELDPRSSVDNPQHQALSIGGPEEPNLQGVRPYAGMPKEVLFQFSGQARYRVPREILFWLTITTVVLLIGATVAIIAISPKCLDWWQAGPMYQIYPRSFRDSDKDGNGDLKGIQDKLDYITALNIKTIWITSFYKSSLKDFRHGVEDFQEIDPIFGTMEDFENLLAAIHDKGKLHGSDKHPWFEMSRTRTGKYSDYYIWRDCAHESGVTIPPNNWLSVYGNSSWHFDDVRKQCYYHQFLKEQPDLNFRNPDVQEEIKEIIQFWLLKGVDGFSFDAVKFLLEAKDLRDEIQVNKSQNPGTVTHYSELYHDFTTTQVGMHDLVRSFRQTMDRYSQEPGRYRFMGTEAYAESIDRTMMYYGLPFIQEADFPFNNYFTTLRSLSGNIVHEIITSWMENVPEGKWPNWMTGGPDSSRLPSRLGNQYVNTMNMLLFTLPGTPITYYGEEIGMQDISATNINESYDTSTLLSKSPMQWDNSSNAGFSEGNHTWLPTNSDYHTVNVDVQKTQPSSALKLYQDLSQLHANELLLNRGWFCLLSNDSHSVVYTRELDGIDRVFLVVLNFGDSTLLNLQEMNLGLPTKLRVRMSTDPASQRSEADTSGVSLEKGEGLILEYNTNNLLHRQTAFRDKCFISNRACYSSAFNILYSVC</sequence>
<evidence type="ECO:0000256" key="12">
    <source>
        <dbReference type="ARBA" id="ARBA00022553"/>
    </source>
</evidence>
<keyword evidence="20" id="KW-0735">Signal-anchor</keyword>
<dbReference type="InterPro" id="IPR001932">
    <property type="entry name" value="PPM-type_phosphatase-like_dom"/>
</dbReference>
<evidence type="ECO:0000256" key="26">
    <source>
        <dbReference type="ARBA" id="ARBA00023211"/>
    </source>
</evidence>
<dbReference type="eggNOG" id="KOG0471">
    <property type="taxonomic scope" value="Eukaryota"/>
</dbReference>
<dbReference type="SMART" id="SM00642">
    <property type="entry name" value="Aamy"/>
    <property type="match status" value="1"/>
</dbReference>
<dbReference type="Gene3D" id="3.60.40.10">
    <property type="entry name" value="PPM-type phosphatase domain"/>
    <property type="match status" value="1"/>
</dbReference>
<evidence type="ECO:0000256" key="40">
    <source>
        <dbReference type="RuleBase" id="RU003465"/>
    </source>
</evidence>
<dbReference type="CDD" id="cd00143">
    <property type="entry name" value="PP2Cc"/>
    <property type="match status" value="1"/>
</dbReference>
<dbReference type="GO" id="GO:0016324">
    <property type="term" value="C:apical plasma membrane"/>
    <property type="evidence" value="ECO:0007669"/>
    <property type="project" value="UniProtKB-SubCell"/>
</dbReference>
<dbReference type="GO" id="GO:0004722">
    <property type="term" value="F:protein serine/threonine phosphatase activity"/>
    <property type="evidence" value="ECO:0007669"/>
    <property type="project" value="UniProtKB-EC"/>
</dbReference>
<dbReference type="Gene3D" id="3.20.20.80">
    <property type="entry name" value="Glycosidases"/>
    <property type="match status" value="2"/>
</dbReference>
<evidence type="ECO:0000256" key="34">
    <source>
        <dbReference type="ARBA" id="ARBA00070216"/>
    </source>
</evidence>
<evidence type="ECO:0000313" key="45">
    <source>
        <dbReference type="Proteomes" id="UP000028990"/>
    </source>
</evidence>
<keyword evidence="9" id="KW-1003">Cell membrane</keyword>
<evidence type="ECO:0000256" key="10">
    <source>
        <dbReference type="ARBA" id="ARBA00022490"/>
    </source>
</evidence>
<evidence type="ECO:0000256" key="31">
    <source>
        <dbReference type="ARBA" id="ARBA00062813"/>
    </source>
</evidence>
<keyword evidence="15" id="KW-0479">Metal-binding</keyword>
<dbReference type="Gene3D" id="1.10.10.430">
    <property type="entry name" value="Phosphatase 2C, C-terminal domain suprefamily"/>
    <property type="match status" value="1"/>
</dbReference>
<dbReference type="InterPro" id="IPR006047">
    <property type="entry name" value="GH13_cat_dom"/>
</dbReference>
<keyword evidence="27" id="KW-0449">Lipoprotein</keyword>
<keyword evidence="13 42" id="KW-0812">Transmembrane</keyword>
<dbReference type="Gene3D" id="2.60.40.1180">
    <property type="entry name" value="Golgi alpha-mannosidase II"/>
    <property type="match status" value="1"/>
</dbReference>
<evidence type="ECO:0000256" key="8">
    <source>
        <dbReference type="ARBA" id="ARBA00022448"/>
    </source>
</evidence>
<evidence type="ECO:0000256" key="38">
    <source>
        <dbReference type="ARBA" id="ARBA00082952"/>
    </source>
</evidence>
<dbReference type="InterPro" id="IPR045857">
    <property type="entry name" value="O16G_dom_2"/>
</dbReference>
<evidence type="ECO:0000256" key="7">
    <source>
        <dbReference type="ARBA" id="ARBA00013081"/>
    </source>
</evidence>
<dbReference type="GO" id="GO:0005975">
    <property type="term" value="P:carbohydrate metabolic process"/>
    <property type="evidence" value="ECO:0007669"/>
    <property type="project" value="InterPro"/>
</dbReference>
<comment type="catalytic activity">
    <reaction evidence="28">
        <text>O-phospho-L-seryl-[protein] + H2O = L-seryl-[protein] + phosphate</text>
        <dbReference type="Rhea" id="RHEA:20629"/>
        <dbReference type="Rhea" id="RHEA-COMP:9863"/>
        <dbReference type="Rhea" id="RHEA-COMP:11604"/>
        <dbReference type="ChEBI" id="CHEBI:15377"/>
        <dbReference type="ChEBI" id="CHEBI:29999"/>
        <dbReference type="ChEBI" id="CHEBI:43474"/>
        <dbReference type="ChEBI" id="CHEBI:83421"/>
        <dbReference type="EC" id="3.1.3.16"/>
    </reaction>
</comment>
<keyword evidence="10" id="KW-0963">Cytoplasm</keyword>
<keyword evidence="16 40" id="KW-0378">Hydrolase</keyword>
<evidence type="ECO:0000256" key="42">
    <source>
        <dbReference type="SAM" id="Phobius"/>
    </source>
</evidence>
<keyword evidence="45" id="KW-1185">Reference proteome</keyword>
<accession>A0A091CR93</accession>
<comment type="subunit">
    <text evidence="32">Monomer. Interacts with PAK6. Interacts with the phosphorylated form of IKBKB/IKKB.</text>
</comment>
<evidence type="ECO:0000256" key="4">
    <source>
        <dbReference type="ARBA" id="ARBA00004635"/>
    </source>
</evidence>
<dbReference type="Proteomes" id="UP000028990">
    <property type="component" value="Unassembled WGS sequence"/>
</dbReference>
<keyword evidence="19 40" id="KW-0904">Protein phosphatase</keyword>
<evidence type="ECO:0000256" key="24">
    <source>
        <dbReference type="ARBA" id="ARBA00023157"/>
    </source>
</evidence>
<dbReference type="SUPFAM" id="SSF81601">
    <property type="entry name" value="Protein serine/threonine phosphatase 2C, C-terminal domain"/>
    <property type="match status" value="1"/>
</dbReference>
<keyword evidence="24" id="KW-1015">Disulfide bond</keyword>
<evidence type="ECO:0000256" key="35">
    <source>
        <dbReference type="ARBA" id="ARBA00076162"/>
    </source>
</evidence>
<comment type="subcellular location">
    <subcellularLocation>
        <location evidence="5">Apical cell membrane</location>
        <topology evidence="5">Single-pass type II membrane protein</topology>
    </subcellularLocation>
    <subcellularLocation>
        <location evidence="3">Cytoplasm</location>
        <location evidence="3">Cytosol</location>
    </subcellularLocation>
    <subcellularLocation>
        <location evidence="4">Membrane</location>
        <topology evidence="4">Lipid-anchor</topology>
    </subcellularLocation>
</comment>
<evidence type="ECO:0000256" key="36">
    <source>
        <dbReference type="ARBA" id="ARBA00080119"/>
    </source>
</evidence>
<dbReference type="EMBL" id="KN124820">
    <property type="protein sequence ID" value="KFO20298.1"/>
    <property type="molecule type" value="Genomic_DNA"/>
</dbReference>
<proteinExistence type="inferred from homology"/>
<evidence type="ECO:0000256" key="19">
    <source>
        <dbReference type="ARBA" id="ARBA00022912"/>
    </source>
</evidence>
<evidence type="ECO:0000256" key="22">
    <source>
        <dbReference type="ARBA" id="ARBA00022989"/>
    </source>
</evidence>
<keyword evidence="22 42" id="KW-1133">Transmembrane helix</keyword>
<comment type="subunit">
    <text evidence="31">Disulfide-linked heterodimer composed of the catalytic light subunit SLC7A9 and the heavy subunit SLC3A1. The heterodimer is the minimal functional unit. Assembles in non-covalently linked heterotetramers (dimers of heterodimers) and higher order oligomers; the oligomerization is mediated by SLC3A1 likely to prevent degradation in the endoplasmic reticulum and facilitate heteromer trafficking to the plasma membrane. Disulfide-linked heterodimer composed of the catalytic light subunit SLC7A13 and the heavy subunit SLC3A1.</text>
</comment>
<evidence type="ECO:0000256" key="16">
    <source>
        <dbReference type="ARBA" id="ARBA00022801"/>
    </source>
</evidence>
<evidence type="ECO:0000256" key="23">
    <source>
        <dbReference type="ARBA" id="ARBA00023136"/>
    </source>
</evidence>
<dbReference type="PROSITE" id="PS01032">
    <property type="entry name" value="PPM_1"/>
    <property type="match status" value="1"/>
</dbReference>
<dbReference type="InterPro" id="IPR036580">
    <property type="entry name" value="PP2C_C_sf"/>
</dbReference>
<evidence type="ECO:0000256" key="28">
    <source>
        <dbReference type="ARBA" id="ARBA00047761"/>
    </source>
</evidence>
<evidence type="ECO:0000259" key="43">
    <source>
        <dbReference type="PROSITE" id="PS51746"/>
    </source>
</evidence>
<evidence type="ECO:0000256" key="21">
    <source>
        <dbReference type="ARBA" id="ARBA00022970"/>
    </source>
</evidence>
<evidence type="ECO:0000256" key="11">
    <source>
        <dbReference type="ARBA" id="ARBA00022499"/>
    </source>
</evidence>
<comment type="cofactor">
    <cofactor evidence="1">
        <name>Mn(2+)</name>
        <dbReference type="ChEBI" id="CHEBI:29035"/>
    </cofactor>
</comment>
<feature type="transmembrane region" description="Helical" evidence="42">
    <location>
        <begin position="574"/>
        <end position="596"/>
    </location>
</feature>
<dbReference type="Pfam" id="PF00128">
    <property type="entry name" value="Alpha-amylase"/>
    <property type="match status" value="1"/>
</dbReference>
<dbReference type="SUPFAM" id="SSF51445">
    <property type="entry name" value="(Trans)glycosidases"/>
    <property type="match status" value="1"/>
</dbReference>
<evidence type="ECO:0000256" key="15">
    <source>
        <dbReference type="ARBA" id="ARBA00022723"/>
    </source>
</evidence>
<gene>
    <name evidence="44" type="ORF">H920_18319</name>
</gene>
<evidence type="ECO:0000256" key="29">
    <source>
        <dbReference type="ARBA" id="ARBA00048336"/>
    </source>
</evidence>
<evidence type="ECO:0000256" key="13">
    <source>
        <dbReference type="ARBA" id="ARBA00022692"/>
    </source>
</evidence>
<comment type="catalytic activity">
    <reaction evidence="29">
        <text>O-phospho-L-threonyl-[protein] + H2O = L-threonyl-[protein] + phosphate</text>
        <dbReference type="Rhea" id="RHEA:47004"/>
        <dbReference type="Rhea" id="RHEA-COMP:11060"/>
        <dbReference type="Rhea" id="RHEA-COMP:11605"/>
        <dbReference type="ChEBI" id="CHEBI:15377"/>
        <dbReference type="ChEBI" id="CHEBI:30013"/>
        <dbReference type="ChEBI" id="CHEBI:43474"/>
        <dbReference type="ChEBI" id="CHEBI:61977"/>
        <dbReference type="EC" id="3.1.3.16"/>
    </reaction>
</comment>
<feature type="domain" description="PPM-type phosphatase" evidence="43">
    <location>
        <begin position="23"/>
        <end position="295"/>
    </location>
</feature>
<evidence type="ECO:0000256" key="9">
    <source>
        <dbReference type="ARBA" id="ARBA00022475"/>
    </source>
</evidence>
<comment type="similarity">
    <text evidence="6 40">Belongs to the PP2C family.</text>
</comment>
<evidence type="ECO:0000256" key="37">
    <source>
        <dbReference type="ARBA" id="ARBA00080686"/>
    </source>
</evidence>
<dbReference type="FunFam" id="3.60.40.10:FF:000001">
    <property type="entry name" value="protein phosphatase 1B isoform X1"/>
    <property type="match status" value="1"/>
</dbReference>
<dbReference type="InterPro" id="IPR012911">
    <property type="entry name" value="PP2C_C"/>
</dbReference>
<dbReference type="SMART" id="SM00332">
    <property type="entry name" value="PP2Cc"/>
    <property type="match status" value="1"/>
</dbReference>
<evidence type="ECO:0000256" key="41">
    <source>
        <dbReference type="SAM" id="MobiDB-lite"/>
    </source>
</evidence>
<keyword evidence="25" id="KW-0325">Glycoprotein</keyword>
<keyword evidence="26" id="KW-0464">Manganese</keyword>
<dbReference type="GO" id="GO:0005829">
    <property type="term" value="C:cytosol"/>
    <property type="evidence" value="ECO:0007669"/>
    <property type="project" value="UniProtKB-SubCell"/>
</dbReference>
<comment type="cofactor">
    <cofactor evidence="2">
        <name>Mg(2+)</name>
        <dbReference type="ChEBI" id="CHEBI:18420"/>
    </cofactor>
</comment>
<dbReference type="Pfam" id="PF07830">
    <property type="entry name" value="PP2C_C"/>
    <property type="match status" value="1"/>
</dbReference>
<dbReference type="InterPro" id="IPR036457">
    <property type="entry name" value="PPM-type-like_dom_sf"/>
</dbReference>
<dbReference type="FunFam" id="1.10.10.430:FF:000001">
    <property type="entry name" value="protein phosphatase 1B isoform X1"/>
    <property type="match status" value="1"/>
</dbReference>
<name>A0A091CR93_FUKDA</name>
<reference evidence="44 45" key="1">
    <citation type="submission" date="2013-11" db="EMBL/GenBank/DDBJ databases">
        <title>The Damaraland mole rat (Fukomys damarensis) genome and evolution of African mole rats.</title>
        <authorList>
            <person name="Gladyshev V.N."/>
            <person name="Fang X."/>
        </authorList>
    </citation>
    <scope>NUCLEOTIDE SEQUENCE [LARGE SCALE GENOMIC DNA]</scope>
    <source>
        <tissue evidence="44">Liver</tissue>
    </source>
</reference>
<feature type="compositionally biased region" description="Basic and acidic residues" evidence="41">
    <location>
        <begin position="470"/>
        <end position="480"/>
    </location>
</feature>
<dbReference type="Pfam" id="PF00481">
    <property type="entry name" value="PP2C"/>
    <property type="match status" value="1"/>
</dbReference>
<evidence type="ECO:0000256" key="20">
    <source>
        <dbReference type="ARBA" id="ARBA00022968"/>
    </source>
</evidence>
<feature type="region of interest" description="Disordered" evidence="41">
    <location>
        <begin position="1"/>
        <end position="20"/>
    </location>
</feature>
<keyword evidence="12" id="KW-0597">Phosphoprotein</keyword>
<dbReference type="GO" id="GO:0000287">
    <property type="term" value="F:magnesium ion binding"/>
    <property type="evidence" value="ECO:0007669"/>
    <property type="project" value="InterPro"/>
</dbReference>
<dbReference type="GO" id="GO:0030145">
    <property type="term" value="F:manganese ion binding"/>
    <property type="evidence" value="ECO:0007669"/>
    <property type="project" value="InterPro"/>
</dbReference>
<comment type="function">
    <text evidence="30">Enzyme with a broad specificity. Dephosphorylates PRKAA1 and PRKAA2. Inhibits TBK1-mediated antiviral signaling by dephosphorylating it at 'Ser-172'. Plays an important role in the termination of TNF-alpha-mediated NF-kappa-B activation through dephosphorylating and inactivating IKBKB/IKKB.</text>
</comment>
<evidence type="ECO:0000256" key="6">
    <source>
        <dbReference type="ARBA" id="ARBA00006702"/>
    </source>
</evidence>
<evidence type="ECO:0000256" key="3">
    <source>
        <dbReference type="ARBA" id="ARBA00004514"/>
    </source>
</evidence>
<protein>
    <recommendedName>
        <fullName evidence="33">Amino acid transporter heavy chain SLC3A1</fullName>
        <ecNumber evidence="7">3.1.3.16</ecNumber>
    </recommendedName>
    <alternativeName>
        <fullName evidence="37">D2</fullName>
    </alternativeName>
    <alternativeName>
        <fullName evidence="39">Neutral and basic amino acid transport protein</fullName>
    </alternativeName>
    <alternativeName>
        <fullName evidence="34">Protein phosphatase 1B</fullName>
    </alternativeName>
    <alternativeName>
        <fullName evidence="38">Protein phosphatase 2C isoform beta</fullName>
    </alternativeName>
    <alternativeName>
        <fullName evidence="36">Solute carrier family 3 member 1</fullName>
    </alternativeName>
    <alternativeName>
        <fullName evidence="35">b(0,+)-type amino acid transporter-related heavy chain</fullName>
    </alternativeName>
</protein>
<evidence type="ECO:0000256" key="39">
    <source>
        <dbReference type="ARBA" id="ARBA00083001"/>
    </source>
</evidence>
<dbReference type="PROSITE" id="PS51746">
    <property type="entry name" value="PPM_2"/>
    <property type="match status" value="1"/>
</dbReference>
<evidence type="ECO:0000256" key="14">
    <source>
        <dbReference type="ARBA" id="ARBA00022707"/>
    </source>
</evidence>
<dbReference type="CDD" id="cd11359">
    <property type="entry name" value="AmyAc_SLC3A1"/>
    <property type="match status" value="1"/>
</dbReference>
<dbReference type="AlphaFoldDB" id="A0A091CR93"/>
<dbReference type="EC" id="3.1.3.16" evidence="7"/>
<keyword evidence="14" id="KW-0519">Myristate</keyword>
<evidence type="ECO:0000256" key="5">
    <source>
        <dbReference type="ARBA" id="ARBA00004655"/>
    </source>
</evidence>
<keyword evidence="21" id="KW-0029">Amino-acid transport</keyword>
<evidence type="ECO:0000313" key="44">
    <source>
        <dbReference type="EMBL" id="KFO20298.1"/>
    </source>
</evidence>
<dbReference type="FunFam" id="3.90.400.10:FF:000001">
    <property type="entry name" value="Maltase A3, isoform A"/>
    <property type="match status" value="1"/>
</dbReference>
<feature type="compositionally biased region" description="Basic and acidic residues" evidence="41">
    <location>
        <begin position="1"/>
        <end position="14"/>
    </location>
</feature>
<dbReference type="InterPro" id="IPR013780">
    <property type="entry name" value="Glyco_hydro_b"/>
</dbReference>
<keyword evidence="23 42" id="KW-0472">Membrane</keyword>
<dbReference type="PANTHER" id="PTHR10357">
    <property type="entry name" value="ALPHA-AMYLASE FAMILY MEMBER"/>
    <property type="match status" value="1"/>
</dbReference>
<evidence type="ECO:0000256" key="30">
    <source>
        <dbReference type="ARBA" id="ARBA00055475"/>
    </source>
</evidence>
<feature type="compositionally biased region" description="Polar residues" evidence="41">
    <location>
        <begin position="503"/>
        <end position="514"/>
    </location>
</feature>